<organism evidence="2">
    <name type="scientific">Rhizophora mucronata</name>
    <name type="common">Asiatic mangrove</name>
    <dbReference type="NCBI Taxonomy" id="61149"/>
    <lineage>
        <taxon>Eukaryota</taxon>
        <taxon>Viridiplantae</taxon>
        <taxon>Streptophyta</taxon>
        <taxon>Embryophyta</taxon>
        <taxon>Tracheophyta</taxon>
        <taxon>Spermatophyta</taxon>
        <taxon>Magnoliopsida</taxon>
        <taxon>eudicotyledons</taxon>
        <taxon>Gunneridae</taxon>
        <taxon>Pentapetalae</taxon>
        <taxon>rosids</taxon>
        <taxon>fabids</taxon>
        <taxon>Malpighiales</taxon>
        <taxon>Rhizophoraceae</taxon>
        <taxon>Rhizophora</taxon>
    </lineage>
</organism>
<feature type="region of interest" description="Disordered" evidence="1">
    <location>
        <begin position="55"/>
        <end position="77"/>
    </location>
</feature>
<sequence>MLPSRDAIPRVPCPVTGLATQLRPSGPYNFIWSLSSDMSSSPMMSSAGPIMYSSSDVSPPIPSPSTSRAISPETSTLPRSLCKTSLASSIRPLLTSHLGDSGKKNIVRAK</sequence>
<accession>A0A2P2KXD3</accession>
<evidence type="ECO:0000313" key="2">
    <source>
        <dbReference type="EMBL" id="MBX10381.1"/>
    </source>
</evidence>
<dbReference type="AlphaFoldDB" id="A0A2P2KXD3"/>
<protein>
    <submittedName>
        <fullName evidence="2">Sugar transporter</fullName>
    </submittedName>
</protein>
<keyword evidence="2" id="KW-0762">Sugar transport</keyword>
<dbReference type="EMBL" id="GGEC01029897">
    <property type="protein sequence ID" value="MBX10381.1"/>
    <property type="molecule type" value="Transcribed_RNA"/>
</dbReference>
<proteinExistence type="predicted"/>
<name>A0A2P2KXD3_RHIMU</name>
<evidence type="ECO:0000256" key="1">
    <source>
        <dbReference type="SAM" id="MobiDB-lite"/>
    </source>
</evidence>
<keyword evidence="2" id="KW-0813">Transport</keyword>
<feature type="compositionally biased region" description="Low complexity" evidence="1">
    <location>
        <begin position="55"/>
        <end position="72"/>
    </location>
</feature>
<reference evidence="2" key="1">
    <citation type="submission" date="2018-02" db="EMBL/GenBank/DDBJ databases">
        <title>Rhizophora mucronata_Transcriptome.</title>
        <authorList>
            <person name="Meera S.P."/>
            <person name="Sreeshan A."/>
            <person name="Augustine A."/>
        </authorList>
    </citation>
    <scope>NUCLEOTIDE SEQUENCE</scope>
    <source>
        <tissue evidence="2">Leaf</tissue>
    </source>
</reference>